<dbReference type="AlphaFoldDB" id="M7Z068"/>
<feature type="domain" description="Reverse transcriptase zinc-binding" evidence="1">
    <location>
        <begin position="798"/>
        <end position="898"/>
    </location>
</feature>
<dbReference type="GO" id="GO:0051225">
    <property type="term" value="P:spindle assembly"/>
    <property type="evidence" value="ECO:0007669"/>
    <property type="project" value="InterPro"/>
</dbReference>
<organism evidence="2">
    <name type="scientific">Triticum urartu</name>
    <name type="common">Red wild einkorn</name>
    <name type="synonym">Crithodium urartu</name>
    <dbReference type="NCBI Taxonomy" id="4572"/>
    <lineage>
        <taxon>Eukaryota</taxon>
        <taxon>Viridiplantae</taxon>
        <taxon>Streptophyta</taxon>
        <taxon>Embryophyta</taxon>
        <taxon>Tracheophyta</taxon>
        <taxon>Spermatophyta</taxon>
        <taxon>Magnoliopsida</taxon>
        <taxon>Liliopsida</taxon>
        <taxon>Poales</taxon>
        <taxon>Poaceae</taxon>
        <taxon>BOP clade</taxon>
        <taxon>Pooideae</taxon>
        <taxon>Triticodae</taxon>
        <taxon>Triticeae</taxon>
        <taxon>Triticinae</taxon>
        <taxon>Triticum</taxon>
    </lineage>
</organism>
<dbReference type="Pfam" id="PF14817">
    <property type="entry name" value="HAUS5"/>
    <property type="match status" value="2"/>
</dbReference>
<dbReference type="InterPro" id="IPR044706">
    <property type="entry name" value="AUG5_plant"/>
</dbReference>
<dbReference type="EMBL" id="KD157378">
    <property type="protein sequence ID" value="EMS56493.1"/>
    <property type="molecule type" value="Genomic_DNA"/>
</dbReference>
<name>M7Z068_TRIUA</name>
<proteinExistence type="predicted"/>
<dbReference type="Pfam" id="PF13966">
    <property type="entry name" value="zf-RVT"/>
    <property type="match status" value="1"/>
</dbReference>
<accession>M7Z068</accession>
<dbReference type="PANTHER" id="PTHR34968">
    <property type="entry name" value="AUGMIN SUBUNIT 5"/>
    <property type="match status" value="1"/>
</dbReference>
<dbReference type="STRING" id="4572.M7Z068"/>
<dbReference type="InterPro" id="IPR029131">
    <property type="entry name" value="HAUS5"/>
</dbReference>
<dbReference type="GO" id="GO:0070652">
    <property type="term" value="C:HAUS complex"/>
    <property type="evidence" value="ECO:0007669"/>
    <property type="project" value="InterPro"/>
</dbReference>
<dbReference type="InterPro" id="IPR026960">
    <property type="entry name" value="RVT-Znf"/>
</dbReference>
<gene>
    <name evidence="2" type="ORF">TRIUR3_22992</name>
</gene>
<sequence>MLEAYDQQCDEACKIFAEYQRRLHHFVNQARDVRRSSIGVAGSVDAVEEMQLQSEREDLYSTVKNNRLSEDLVLVETSRERSIRKACETLAADMVEMIRSSFPAFEGNGINSSCQIDVAKLGTDLDGEIPADVKAVALDSLKNPSLLLQSINSYTSRMKMLVHKETDKIDIRADAELLRYKYENEQVIDAASTDASSPLPYQVYGNGKIGSELSTRGTHDQLLERQKEHVQQFLATEDALNKAAEAKALSQKLLQRLHGTVDATGNKKLPTGNTSQNVTNSRHLELDVWAKEREVAGLKASLNTLTSEVQRLYKLCAEWKEAEDSLKKKWKKIEEFDARRSELECIYSALLRANMEASAFWEQQPLSARGYASKTIIPACNAVVDMSTNSRDLIERELAAFGQSLENSLCRLPATPQALLEAVGSNGATGSEALASAEKQAAILTARAGARDPSAIPSICRISTALQYNSESTQVSLVSCLTVSPGTEGTDSGLASVLSALEFCLKPCGSEASILEDLSKAINLVHTRRNLAENDRVLLNRAHRAQQEYERHVRVNIVCILIPLLLVPGNPTPYTTNNIISALYLSAFPKNAYRVALPLCRVGNYCLKLAGEQEKVVAERWLPELRNAVQEAQRCFEDCRRVRGLVDEWYEQPAATIVDWVTIDGQSVGAWINLVKQLHMEISRRTLAMSSADVELPKMFDAKCVFSAKLSMRIISYWYYRIWEDPWIPRGMTRRPSAPRGHSLLTRVCELIDPDTGYWDRALVEGCFHQDDVPYIMSIPVHDQAHDFLAWHLDKGIFSIKSAYKAHVAMLKREANKQQGASSSYEERDSEMFKAIWKQKCPPKVHHFLWRFAHNSHPIYMNISRRGVELDTRCAVCGQLFEDGGHLFLKCKWVKHRWRALMLEEVRVKLSQQISAKEVVYAILQLSEEQRMLTIALLWSWWLERNHGNHGEHKATIEEFQYAVRFHVNEWNVFLNKKLVSQASHSSWKPPPSYFVKINIDGAFSEHNGYSGWGLICKDAFHEVLFAAAGSSQSISNALHVKTVSLCTPVNWAIQMGNFLVVRLRCALTSQGASCLLCLKDEENSYKVTFNEIINLFDEPYDISFAKAHLDVP</sequence>
<dbReference type="GO" id="GO:0005876">
    <property type="term" value="C:spindle microtubule"/>
    <property type="evidence" value="ECO:0007669"/>
    <property type="project" value="InterPro"/>
</dbReference>
<protein>
    <recommendedName>
        <fullName evidence="1">Reverse transcriptase zinc-binding domain-containing protein</fullName>
    </recommendedName>
</protein>
<evidence type="ECO:0000259" key="1">
    <source>
        <dbReference type="Pfam" id="PF13966"/>
    </source>
</evidence>
<dbReference type="eggNOG" id="KOG1075">
    <property type="taxonomic scope" value="Eukaryota"/>
</dbReference>
<evidence type="ECO:0000313" key="2">
    <source>
        <dbReference type="EMBL" id="EMS56493.1"/>
    </source>
</evidence>
<reference evidence="2" key="1">
    <citation type="journal article" date="2013" name="Nature">
        <title>Draft genome of the wheat A-genome progenitor Triticum urartu.</title>
        <authorList>
            <person name="Ling H.Q."/>
            <person name="Zhao S."/>
            <person name="Liu D."/>
            <person name="Wang J."/>
            <person name="Sun H."/>
            <person name="Zhang C."/>
            <person name="Fan H."/>
            <person name="Li D."/>
            <person name="Dong L."/>
            <person name="Tao Y."/>
            <person name="Gao C."/>
            <person name="Wu H."/>
            <person name="Li Y."/>
            <person name="Cui Y."/>
            <person name="Guo X."/>
            <person name="Zheng S."/>
            <person name="Wang B."/>
            <person name="Yu K."/>
            <person name="Liang Q."/>
            <person name="Yang W."/>
            <person name="Lou X."/>
            <person name="Chen J."/>
            <person name="Feng M."/>
            <person name="Jian J."/>
            <person name="Zhang X."/>
            <person name="Luo G."/>
            <person name="Jiang Y."/>
            <person name="Liu J."/>
            <person name="Wang Z."/>
            <person name="Sha Y."/>
            <person name="Zhang B."/>
            <person name="Wu H."/>
            <person name="Tang D."/>
            <person name="Shen Q."/>
            <person name="Xue P."/>
            <person name="Zou S."/>
            <person name="Wang X."/>
            <person name="Liu X."/>
            <person name="Wang F."/>
            <person name="Yang Y."/>
            <person name="An X."/>
            <person name="Dong Z."/>
            <person name="Zhang K."/>
            <person name="Zhang X."/>
            <person name="Luo M.C."/>
            <person name="Dvorak J."/>
            <person name="Tong Y."/>
            <person name="Wang J."/>
            <person name="Yang H."/>
            <person name="Li Z."/>
            <person name="Wang D."/>
            <person name="Zhang A."/>
            <person name="Wang J."/>
        </authorList>
    </citation>
    <scope>NUCLEOTIDE SEQUENCE</scope>
</reference>
<dbReference type="PANTHER" id="PTHR34968:SF1">
    <property type="entry name" value="AUGMIN SUBUNIT 5"/>
    <property type="match status" value="1"/>
</dbReference>